<gene>
    <name evidence="4" type="ORF">GSI_11002</name>
</gene>
<keyword evidence="5" id="KW-1185">Reference proteome</keyword>
<evidence type="ECO:0000313" key="4">
    <source>
        <dbReference type="EMBL" id="PIL27848.1"/>
    </source>
</evidence>
<feature type="domain" description="DUF6533" evidence="3">
    <location>
        <begin position="36"/>
        <end position="77"/>
    </location>
</feature>
<keyword evidence="2" id="KW-0472">Membrane</keyword>
<dbReference type="Pfam" id="PF20151">
    <property type="entry name" value="DUF6533"/>
    <property type="match status" value="1"/>
</dbReference>
<evidence type="ECO:0000256" key="1">
    <source>
        <dbReference type="SAM" id="MobiDB-lite"/>
    </source>
</evidence>
<sequence>MLADIPIEVSQAVAAAGDQYLWGVHRIQGERVVDVLAAFTVSMAEMIATLPDEIELIWPTKMNLVKFVYLVNKYSVLFDIAFMVFVDFTSRSSRACDKYFKLLTYWYITATLFSEAILLARSWALWACDRLMLYNTIFIACMMVPHTYYVAYDMLRINTANFAANDLVIQLFGCMPAIDDQQVWPAFAYLICAETMIVLITLLKRYVDRSWLTDQQSYSNLMLRTLYRDGTCFWAIVLSFSAVNMTMLFCAPRELSYSMQMGLRTVHSALCTRVLLNLRKVAARAGPTRREQELDFLTTLALEPLPSEYSETDESDDSMPRTEDFELDDVARRV</sequence>
<protein>
    <recommendedName>
        <fullName evidence="3">DUF6533 domain-containing protein</fullName>
    </recommendedName>
</protein>
<feature type="transmembrane region" description="Helical" evidence="2">
    <location>
        <begin position="132"/>
        <end position="152"/>
    </location>
</feature>
<evidence type="ECO:0000259" key="3">
    <source>
        <dbReference type="Pfam" id="PF20151"/>
    </source>
</evidence>
<comment type="caution">
    <text evidence="4">The sequence shown here is derived from an EMBL/GenBank/DDBJ whole genome shotgun (WGS) entry which is preliminary data.</text>
</comment>
<dbReference type="EMBL" id="AYKW01000034">
    <property type="protein sequence ID" value="PIL27848.1"/>
    <property type="molecule type" value="Genomic_DNA"/>
</dbReference>
<accession>A0A2G8S2S6</accession>
<feature type="transmembrane region" description="Helical" evidence="2">
    <location>
        <begin position="184"/>
        <end position="203"/>
    </location>
</feature>
<evidence type="ECO:0000256" key="2">
    <source>
        <dbReference type="SAM" id="Phobius"/>
    </source>
</evidence>
<name>A0A2G8S2S6_9APHY</name>
<organism evidence="4 5">
    <name type="scientific">Ganoderma sinense ZZ0214-1</name>
    <dbReference type="NCBI Taxonomy" id="1077348"/>
    <lineage>
        <taxon>Eukaryota</taxon>
        <taxon>Fungi</taxon>
        <taxon>Dikarya</taxon>
        <taxon>Basidiomycota</taxon>
        <taxon>Agaricomycotina</taxon>
        <taxon>Agaricomycetes</taxon>
        <taxon>Polyporales</taxon>
        <taxon>Polyporaceae</taxon>
        <taxon>Ganoderma</taxon>
    </lineage>
</organism>
<proteinExistence type="predicted"/>
<feature type="transmembrane region" description="Helical" evidence="2">
    <location>
        <begin position="71"/>
        <end position="90"/>
    </location>
</feature>
<dbReference type="Proteomes" id="UP000230002">
    <property type="component" value="Unassembled WGS sequence"/>
</dbReference>
<feature type="transmembrane region" description="Helical" evidence="2">
    <location>
        <begin position="231"/>
        <end position="249"/>
    </location>
</feature>
<reference evidence="4 5" key="1">
    <citation type="journal article" date="2015" name="Sci. Rep.">
        <title>Chromosome-level genome map provides insights into diverse defense mechanisms in the medicinal fungus Ganoderma sinense.</title>
        <authorList>
            <person name="Zhu Y."/>
            <person name="Xu J."/>
            <person name="Sun C."/>
            <person name="Zhou S."/>
            <person name="Xu H."/>
            <person name="Nelson D.R."/>
            <person name="Qian J."/>
            <person name="Song J."/>
            <person name="Luo H."/>
            <person name="Xiang L."/>
            <person name="Li Y."/>
            <person name="Xu Z."/>
            <person name="Ji A."/>
            <person name="Wang L."/>
            <person name="Lu S."/>
            <person name="Hayward A."/>
            <person name="Sun W."/>
            <person name="Li X."/>
            <person name="Schwartz D.C."/>
            <person name="Wang Y."/>
            <person name="Chen S."/>
        </authorList>
    </citation>
    <scope>NUCLEOTIDE SEQUENCE [LARGE SCALE GENOMIC DNA]</scope>
    <source>
        <strain evidence="4 5">ZZ0214-1</strain>
    </source>
</reference>
<dbReference type="OrthoDB" id="3350812at2759"/>
<keyword evidence="2" id="KW-1133">Transmembrane helix</keyword>
<feature type="region of interest" description="Disordered" evidence="1">
    <location>
        <begin position="307"/>
        <end position="334"/>
    </location>
</feature>
<dbReference type="AlphaFoldDB" id="A0A2G8S2S6"/>
<feature type="transmembrane region" description="Helical" evidence="2">
    <location>
        <begin position="102"/>
        <end position="126"/>
    </location>
</feature>
<evidence type="ECO:0000313" key="5">
    <source>
        <dbReference type="Proteomes" id="UP000230002"/>
    </source>
</evidence>
<dbReference type="InterPro" id="IPR045340">
    <property type="entry name" value="DUF6533"/>
</dbReference>
<keyword evidence="2" id="KW-0812">Transmembrane</keyword>
<feature type="compositionally biased region" description="Basic and acidic residues" evidence="1">
    <location>
        <begin position="318"/>
        <end position="334"/>
    </location>
</feature>